<dbReference type="Proteomes" id="UP001178461">
    <property type="component" value="Chromosome 7"/>
</dbReference>
<evidence type="ECO:0000313" key="3">
    <source>
        <dbReference type="Proteomes" id="UP001178461"/>
    </source>
</evidence>
<feature type="signal peptide" evidence="1">
    <location>
        <begin position="1"/>
        <end position="25"/>
    </location>
</feature>
<keyword evidence="1" id="KW-0732">Signal</keyword>
<dbReference type="EMBL" id="OX395132">
    <property type="protein sequence ID" value="CAI5779940.1"/>
    <property type="molecule type" value="Genomic_DNA"/>
</dbReference>
<reference evidence="2" key="1">
    <citation type="submission" date="2022-12" db="EMBL/GenBank/DDBJ databases">
        <authorList>
            <person name="Alioto T."/>
            <person name="Alioto T."/>
            <person name="Gomez Garrido J."/>
        </authorList>
    </citation>
    <scope>NUCLEOTIDE SEQUENCE</scope>
</reference>
<gene>
    <name evidence="2" type="ORF">PODLI_1B005799</name>
</gene>
<feature type="chain" id="PRO_5041335484" evidence="1">
    <location>
        <begin position="26"/>
        <end position="124"/>
    </location>
</feature>
<protein>
    <submittedName>
        <fullName evidence="2">Uncharacterized protein</fullName>
    </submittedName>
</protein>
<proteinExistence type="predicted"/>
<name>A0AA35KKP7_9SAUR</name>
<evidence type="ECO:0000256" key="1">
    <source>
        <dbReference type="SAM" id="SignalP"/>
    </source>
</evidence>
<dbReference type="AlphaFoldDB" id="A0AA35KKP7"/>
<accession>A0AA35KKP7</accession>
<organism evidence="2 3">
    <name type="scientific">Podarcis lilfordi</name>
    <name type="common">Lilford's wall lizard</name>
    <dbReference type="NCBI Taxonomy" id="74358"/>
    <lineage>
        <taxon>Eukaryota</taxon>
        <taxon>Metazoa</taxon>
        <taxon>Chordata</taxon>
        <taxon>Craniata</taxon>
        <taxon>Vertebrata</taxon>
        <taxon>Euteleostomi</taxon>
        <taxon>Lepidosauria</taxon>
        <taxon>Squamata</taxon>
        <taxon>Bifurcata</taxon>
        <taxon>Unidentata</taxon>
        <taxon>Episquamata</taxon>
        <taxon>Laterata</taxon>
        <taxon>Lacertibaenia</taxon>
        <taxon>Lacertidae</taxon>
        <taxon>Podarcis</taxon>
    </lineage>
</organism>
<keyword evidence="3" id="KW-1185">Reference proteome</keyword>
<sequence>MCILGLPSSPIIFCYLLLLADSTSTNNSQLSSADQHFFWPLQFQPTTLTENSKPAPNNQNMQTLYTLHTENSNANPSSQLSVKAPSDKLNLNSSDQTETLQHQIHFNVHYVTNVRAHCTISIKS</sequence>
<evidence type="ECO:0000313" key="2">
    <source>
        <dbReference type="EMBL" id="CAI5779940.1"/>
    </source>
</evidence>